<name>A0A1I0TBL7_9BACL</name>
<evidence type="ECO:0000313" key="3">
    <source>
        <dbReference type="Proteomes" id="UP000198650"/>
    </source>
</evidence>
<dbReference type="AlphaFoldDB" id="A0A1I0TBL7"/>
<proteinExistence type="predicted"/>
<dbReference type="RefSeq" id="WP_090949631.1">
    <property type="nucleotide sequence ID" value="NZ_FOJS01000020.1"/>
</dbReference>
<dbReference type="Proteomes" id="UP000198650">
    <property type="component" value="Unassembled WGS sequence"/>
</dbReference>
<evidence type="ECO:0000256" key="1">
    <source>
        <dbReference type="SAM" id="MobiDB-lite"/>
    </source>
</evidence>
<gene>
    <name evidence="2" type="ORF">SAMN05192569_102028</name>
</gene>
<organism evidence="2 3">
    <name type="scientific">Parageobacillus thermantarcticus</name>
    <dbReference type="NCBI Taxonomy" id="186116"/>
    <lineage>
        <taxon>Bacteria</taxon>
        <taxon>Bacillati</taxon>
        <taxon>Bacillota</taxon>
        <taxon>Bacilli</taxon>
        <taxon>Bacillales</taxon>
        <taxon>Anoxybacillaceae</taxon>
        <taxon>Parageobacillus</taxon>
    </lineage>
</organism>
<protein>
    <submittedName>
        <fullName evidence="2">Uncharacterized protein</fullName>
    </submittedName>
</protein>
<reference evidence="3" key="1">
    <citation type="submission" date="2016-10" db="EMBL/GenBank/DDBJ databases">
        <authorList>
            <person name="Varghese N."/>
            <person name="Submissions S."/>
        </authorList>
    </citation>
    <scope>NUCLEOTIDE SEQUENCE [LARGE SCALE GENOMIC DNA]</scope>
    <source>
        <strain evidence="3">M1</strain>
    </source>
</reference>
<evidence type="ECO:0000313" key="2">
    <source>
        <dbReference type="EMBL" id="SFA49172.1"/>
    </source>
</evidence>
<dbReference type="EMBL" id="FOJS01000020">
    <property type="protein sequence ID" value="SFA49172.1"/>
    <property type="molecule type" value="Genomic_DNA"/>
</dbReference>
<sequence length="66" mass="7428">MINKKELETADMTQLLEIINAKGDEGELEQIVELVWQDEMFSEGKRALAKDGGNADEKGGEYPSWK</sequence>
<feature type="compositionally biased region" description="Basic and acidic residues" evidence="1">
    <location>
        <begin position="45"/>
        <end position="60"/>
    </location>
</feature>
<dbReference type="OrthoDB" id="2887026at2"/>
<accession>A0A1I0TBL7</accession>
<feature type="region of interest" description="Disordered" evidence="1">
    <location>
        <begin position="45"/>
        <end position="66"/>
    </location>
</feature>
<keyword evidence="3" id="KW-1185">Reference proteome</keyword>
<dbReference type="STRING" id="186116.SAMN05192569_102028"/>